<comment type="caution">
    <text evidence="3">The sequence shown here is derived from an EMBL/GenBank/DDBJ whole genome shotgun (WGS) entry which is preliminary data.</text>
</comment>
<dbReference type="PANTHER" id="PTHR12461:SF83">
    <property type="entry name" value="JMJC DOMAIN-CONTAINING PROTEIN"/>
    <property type="match status" value="1"/>
</dbReference>
<dbReference type="EMBL" id="MRZV01000335">
    <property type="protein sequence ID" value="PIK52306.1"/>
    <property type="molecule type" value="Genomic_DNA"/>
</dbReference>
<dbReference type="Proteomes" id="UP000230750">
    <property type="component" value="Unassembled WGS sequence"/>
</dbReference>
<evidence type="ECO:0000259" key="2">
    <source>
        <dbReference type="PROSITE" id="PS51184"/>
    </source>
</evidence>
<dbReference type="Gene3D" id="2.60.120.10">
    <property type="entry name" value="Jelly Rolls"/>
    <property type="match status" value="1"/>
</dbReference>
<accession>A0A2G8KWB6</accession>
<dbReference type="Pfam" id="PF13621">
    <property type="entry name" value="Cupin_8"/>
    <property type="match status" value="1"/>
</dbReference>
<feature type="chain" id="PRO_5013694764" evidence="1">
    <location>
        <begin position="27"/>
        <end position="567"/>
    </location>
</feature>
<dbReference type="InterPro" id="IPR041667">
    <property type="entry name" value="Cupin_8"/>
</dbReference>
<name>A0A2G8KWB6_STIJA</name>
<organism evidence="3 4">
    <name type="scientific">Stichopus japonicus</name>
    <name type="common">Sea cucumber</name>
    <dbReference type="NCBI Taxonomy" id="307972"/>
    <lineage>
        <taxon>Eukaryota</taxon>
        <taxon>Metazoa</taxon>
        <taxon>Echinodermata</taxon>
        <taxon>Eleutherozoa</taxon>
        <taxon>Echinozoa</taxon>
        <taxon>Holothuroidea</taxon>
        <taxon>Aspidochirotacea</taxon>
        <taxon>Aspidochirotida</taxon>
        <taxon>Stichopodidae</taxon>
        <taxon>Apostichopus</taxon>
    </lineage>
</organism>
<sequence>MAARMRSICWSLYILSLFVCLGAVHCQLEKLQPKQILERIEKGCVFLLLSPKNDVLWNNFVNVTIAFKTLDSQEPSSAKNDIDCVQVANCANQTDVYIGYHDGLFSWKQSEPLAFKESVNEGTSLTNDIAFFPVRKKDRSCLLQTNQQLYPKAEVYGGEYDAESMVNFLNAKCNSFRTLEGTLNPAGKLRKNILQNVFQVKEISNYTMKKHWDGRMEITPGRHTTTTGFDTKEYCDRNSNGQSECYSEKTKGKVYKNISSPESLPRCERVSFPISEEDFFLKYLSRSKPFILEGAITHWKAFTKWTKEYLRKKYGEEEVHIKLAPDGVFEGVEDATLWEDYQSFQIPPEVSKQLPYPDLVVVRPGTAEMKFSEFSDMMDFEDTCSYEQHSNITSRVSAYLEYTSIRNYFSDLEKDLEELEMAADFLQLKHLNIWLSDGKTLGKLHFDPFDNLLCQIRGKKQLIIFEPHNNTQLYEAHIPEALLGFNKQSKTFRRKTRLDSTSMVMAPVDILNPDFERFPEFAKARPLNCTIDEGDVLFMPAFWWHEVQSYPNSAEGRNLAVNYWHVF</sequence>
<keyword evidence="1" id="KW-0732">Signal</keyword>
<proteinExistence type="predicted"/>
<reference evidence="3 4" key="1">
    <citation type="journal article" date="2017" name="PLoS Biol.">
        <title>The sea cucumber genome provides insights into morphological evolution and visceral regeneration.</title>
        <authorList>
            <person name="Zhang X."/>
            <person name="Sun L."/>
            <person name="Yuan J."/>
            <person name="Sun Y."/>
            <person name="Gao Y."/>
            <person name="Zhang L."/>
            <person name="Li S."/>
            <person name="Dai H."/>
            <person name="Hamel J.F."/>
            <person name="Liu C."/>
            <person name="Yu Y."/>
            <person name="Liu S."/>
            <person name="Lin W."/>
            <person name="Guo K."/>
            <person name="Jin S."/>
            <person name="Xu P."/>
            <person name="Storey K.B."/>
            <person name="Huan P."/>
            <person name="Zhang T."/>
            <person name="Zhou Y."/>
            <person name="Zhang J."/>
            <person name="Lin C."/>
            <person name="Li X."/>
            <person name="Xing L."/>
            <person name="Huo D."/>
            <person name="Sun M."/>
            <person name="Wang L."/>
            <person name="Mercier A."/>
            <person name="Li F."/>
            <person name="Yang H."/>
            <person name="Xiang J."/>
        </authorList>
    </citation>
    <scope>NUCLEOTIDE SEQUENCE [LARGE SCALE GENOMIC DNA]</scope>
    <source>
        <strain evidence="3">Shaxun</strain>
        <tissue evidence="3">Muscle</tissue>
    </source>
</reference>
<gene>
    <name evidence="3" type="ORF">BSL78_10799</name>
</gene>
<evidence type="ECO:0000313" key="3">
    <source>
        <dbReference type="EMBL" id="PIK52306.1"/>
    </source>
</evidence>
<dbReference type="PANTHER" id="PTHR12461">
    <property type="entry name" value="HYPOXIA-INDUCIBLE FACTOR 1 ALPHA INHIBITOR-RELATED"/>
    <property type="match status" value="1"/>
</dbReference>
<dbReference type="OrthoDB" id="415358at2759"/>
<keyword evidence="4" id="KW-1185">Reference proteome</keyword>
<dbReference type="FunFam" id="2.60.120.10:FF:000299">
    <property type="entry name" value="Predicted protein"/>
    <property type="match status" value="1"/>
</dbReference>
<dbReference type="InterPro" id="IPR003347">
    <property type="entry name" value="JmjC_dom"/>
</dbReference>
<dbReference type="SUPFAM" id="SSF51197">
    <property type="entry name" value="Clavaminate synthase-like"/>
    <property type="match status" value="1"/>
</dbReference>
<protein>
    <submittedName>
        <fullName evidence="3">Putative jmjC domain-containing protein E-like</fullName>
    </submittedName>
</protein>
<evidence type="ECO:0000313" key="4">
    <source>
        <dbReference type="Proteomes" id="UP000230750"/>
    </source>
</evidence>
<feature type="signal peptide" evidence="1">
    <location>
        <begin position="1"/>
        <end position="26"/>
    </location>
</feature>
<feature type="domain" description="JmjC" evidence="2">
    <location>
        <begin position="385"/>
        <end position="567"/>
    </location>
</feature>
<evidence type="ECO:0000256" key="1">
    <source>
        <dbReference type="SAM" id="SignalP"/>
    </source>
</evidence>
<dbReference type="SMART" id="SM00558">
    <property type="entry name" value="JmjC"/>
    <property type="match status" value="1"/>
</dbReference>
<dbReference type="InterPro" id="IPR014710">
    <property type="entry name" value="RmlC-like_jellyroll"/>
</dbReference>
<dbReference type="STRING" id="307972.A0A2G8KWB6"/>
<dbReference type="AlphaFoldDB" id="A0A2G8KWB6"/>
<dbReference type="PROSITE" id="PS51184">
    <property type="entry name" value="JMJC"/>
    <property type="match status" value="1"/>
</dbReference>